<feature type="transmembrane region" description="Helical" evidence="8">
    <location>
        <begin position="6"/>
        <end position="25"/>
    </location>
</feature>
<comment type="subcellular location">
    <subcellularLocation>
        <location evidence="1">Cell membrane</location>
        <topology evidence="1">Multi-pass membrane protein</topology>
    </subcellularLocation>
</comment>
<dbReference type="GO" id="GO:0033214">
    <property type="term" value="P:siderophore-iron import into cell"/>
    <property type="evidence" value="ECO:0007669"/>
    <property type="project" value="TreeGrafter"/>
</dbReference>
<feature type="transmembrane region" description="Helical" evidence="8">
    <location>
        <begin position="221"/>
        <end position="249"/>
    </location>
</feature>
<keyword evidence="6 8" id="KW-1133">Transmembrane helix</keyword>
<dbReference type="EMBL" id="SLVX01000005">
    <property type="protein sequence ID" value="TCN45956.1"/>
    <property type="molecule type" value="Genomic_DNA"/>
</dbReference>
<dbReference type="Proteomes" id="UP000295351">
    <property type="component" value="Unassembled WGS sequence"/>
</dbReference>
<sequence length="313" mass="32531">MRDRRLLGLAAAALAAAVAFLAIGLKGNIAFVLELRLLKLAALVQVGVAIAISTVIFQTVTGNRILTPSIMGLDALYLFGQMLMVFLLGGVGYVALDPQLKFGLEVLVLMALASALLLPMLKSRLDMGLMLLAGVVFGVLFRSLHSLLARLIDPNEFSVVQSASFANFNAVRTDLLVFAAIVTVIAAVIAWRARHVLDVVSLGPDTATGLGVGWAGTVTGLLLLVSALVAVSTALVGPVAFFGLLVAALAERIVDTRRHGVLLPAAALAGIVVLVGGQTLFQHALGNATALGVVIEFVGGLVFLLLLVLGSRK</sequence>
<evidence type="ECO:0000256" key="7">
    <source>
        <dbReference type="ARBA" id="ARBA00023136"/>
    </source>
</evidence>
<feature type="transmembrane region" description="Helical" evidence="8">
    <location>
        <begin position="76"/>
        <end position="95"/>
    </location>
</feature>
<feature type="transmembrane region" description="Helical" evidence="8">
    <location>
        <begin position="37"/>
        <end position="56"/>
    </location>
</feature>
<evidence type="ECO:0000256" key="3">
    <source>
        <dbReference type="ARBA" id="ARBA00022448"/>
    </source>
</evidence>
<protein>
    <submittedName>
        <fullName evidence="9">Iron complex transport system permease protein</fullName>
    </submittedName>
</protein>
<accession>A0A4R2CXK5</accession>
<evidence type="ECO:0000256" key="6">
    <source>
        <dbReference type="ARBA" id="ARBA00022989"/>
    </source>
</evidence>
<dbReference type="PANTHER" id="PTHR30472:SF19">
    <property type="entry name" value="PETROBACTIN IMPORT SYSTEM PERMEASE PROTEIN YCLO"/>
    <property type="match status" value="1"/>
</dbReference>
<evidence type="ECO:0000256" key="4">
    <source>
        <dbReference type="ARBA" id="ARBA00022475"/>
    </source>
</evidence>
<evidence type="ECO:0000256" key="1">
    <source>
        <dbReference type="ARBA" id="ARBA00004651"/>
    </source>
</evidence>
<dbReference type="Gene3D" id="1.10.3470.10">
    <property type="entry name" value="ABC transporter involved in vitamin B12 uptake, BtuC"/>
    <property type="match status" value="1"/>
</dbReference>
<reference evidence="9 10" key="1">
    <citation type="submission" date="2019-03" db="EMBL/GenBank/DDBJ databases">
        <title>Genomic Encyclopedia of Type Strains, Phase IV (KMG-IV): sequencing the most valuable type-strain genomes for metagenomic binning, comparative biology and taxonomic classification.</title>
        <authorList>
            <person name="Goeker M."/>
        </authorList>
    </citation>
    <scope>NUCLEOTIDE SEQUENCE [LARGE SCALE GENOMIC DNA]</scope>
    <source>
        <strain evidence="9 10">DSM 18401</strain>
    </source>
</reference>
<proteinExistence type="inferred from homology"/>
<comment type="caution">
    <text evidence="9">The sequence shown here is derived from an EMBL/GenBank/DDBJ whole genome shotgun (WGS) entry which is preliminary data.</text>
</comment>
<evidence type="ECO:0000256" key="8">
    <source>
        <dbReference type="SAM" id="Phobius"/>
    </source>
</evidence>
<dbReference type="InterPro" id="IPR000522">
    <property type="entry name" value="ABC_transptr_permease_BtuC"/>
</dbReference>
<dbReference type="GO" id="GO:0005886">
    <property type="term" value="C:plasma membrane"/>
    <property type="evidence" value="ECO:0007669"/>
    <property type="project" value="UniProtKB-SubCell"/>
</dbReference>
<dbReference type="SUPFAM" id="SSF81345">
    <property type="entry name" value="ABC transporter involved in vitamin B12 uptake, BtuC"/>
    <property type="match status" value="1"/>
</dbReference>
<gene>
    <name evidence="9" type="ORF">EV665_10543</name>
</gene>
<keyword evidence="4" id="KW-1003">Cell membrane</keyword>
<feature type="transmembrane region" description="Helical" evidence="8">
    <location>
        <begin position="102"/>
        <end position="121"/>
    </location>
</feature>
<dbReference type="GO" id="GO:0022857">
    <property type="term" value="F:transmembrane transporter activity"/>
    <property type="evidence" value="ECO:0007669"/>
    <property type="project" value="InterPro"/>
</dbReference>
<dbReference type="InterPro" id="IPR037294">
    <property type="entry name" value="ABC_BtuC-like"/>
</dbReference>
<dbReference type="AlphaFoldDB" id="A0A4R2CXK5"/>
<dbReference type="PANTHER" id="PTHR30472">
    <property type="entry name" value="FERRIC ENTEROBACTIN TRANSPORT SYSTEM PERMEASE PROTEIN"/>
    <property type="match status" value="1"/>
</dbReference>
<organism evidence="9 10">
    <name type="scientific">Shinella granuli</name>
    <dbReference type="NCBI Taxonomy" id="323621"/>
    <lineage>
        <taxon>Bacteria</taxon>
        <taxon>Pseudomonadati</taxon>
        <taxon>Pseudomonadota</taxon>
        <taxon>Alphaproteobacteria</taxon>
        <taxon>Hyphomicrobiales</taxon>
        <taxon>Rhizobiaceae</taxon>
        <taxon>Shinella</taxon>
    </lineage>
</organism>
<feature type="transmembrane region" description="Helical" evidence="8">
    <location>
        <begin position="261"/>
        <end position="281"/>
    </location>
</feature>
<keyword evidence="5 8" id="KW-0812">Transmembrane</keyword>
<evidence type="ECO:0000313" key="9">
    <source>
        <dbReference type="EMBL" id="TCN45956.1"/>
    </source>
</evidence>
<dbReference type="Pfam" id="PF01032">
    <property type="entry name" value="FecCD"/>
    <property type="match status" value="1"/>
</dbReference>
<dbReference type="RefSeq" id="WP_133034024.1">
    <property type="nucleotide sequence ID" value="NZ_BAABEI010000002.1"/>
</dbReference>
<evidence type="ECO:0000256" key="2">
    <source>
        <dbReference type="ARBA" id="ARBA00007935"/>
    </source>
</evidence>
<feature type="transmembrane region" description="Helical" evidence="8">
    <location>
        <begin position="287"/>
        <end position="309"/>
    </location>
</feature>
<evidence type="ECO:0000256" key="5">
    <source>
        <dbReference type="ARBA" id="ARBA00022692"/>
    </source>
</evidence>
<feature type="transmembrane region" description="Helical" evidence="8">
    <location>
        <begin position="127"/>
        <end position="144"/>
    </location>
</feature>
<feature type="transmembrane region" description="Helical" evidence="8">
    <location>
        <begin position="175"/>
        <end position="193"/>
    </location>
</feature>
<name>A0A4R2CXK5_SHIGR</name>
<keyword evidence="10" id="KW-1185">Reference proteome</keyword>
<keyword evidence="7 8" id="KW-0472">Membrane</keyword>
<evidence type="ECO:0000313" key="10">
    <source>
        <dbReference type="Proteomes" id="UP000295351"/>
    </source>
</evidence>
<comment type="similarity">
    <text evidence="2">Belongs to the binding-protein-dependent transport system permease family. FecCD subfamily.</text>
</comment>
<keyword evidence="3" id="KW-0813">Transport</keyword>